<dbReference type="RefSeq" id="WP_000424430.1">
    <property type="nucleotide sequence ID" value="NZ_AP026915.1"/>
</dbReference>
<reference evidence="2 4" key="2">
    <citation type="submission" date="2019-04" db="EMBL/GenBank/DDBJ databases">
        <authorList>
            <consortium name="Pathogen Informatics"/>
        </authorList>
    </citation>
    <scope>NUCLEOTIDE SEQUENCE [LARGE SCALE GENOMIC DNA]</scope>
    <source>
        <strain evidence="2 4">GPSC148</strain>
    </source>
</reference>
<name>A0A0B7KXA6_STREE</name>
<dbReference type="AlphaFoldDB" id="A0A0B7KXA6"/>
<accession>A0A0B7KXA6</accession>
<evidence type="ECO:0000313" key="2">
    <source>
        <dbReference type="EMBL" id="VSC26461.1"/>
    </source>
</evidence>
<evidence type="ECO:0000313" key="4">
    <source>
        <dbReference type="Proteomes" id="UP000311674"/>
    </source>
</evidence>
<reference evidence="1 3" key="1">
    <citation type="submission" date="2015-03" db="EMBL/GenBank/DDBJ databases">
        <authorList>
            <consortium name="Pathogen Informatics"/>
            <person name="Murphy D."/>
        </authorList>
    </citation>
    <scope>NUCLEOTIDE SEQUENCE [LARGE SCALE GENOMIC DNA]</scope>
    <source>
        <strain evidence="1 3">SMRU975</strain>
    </source>
</reference>
<sequence length="123" mass="12691">MELVLPNNYVVIDEEEMMYLDGGAIYIPRWAITGAITGAAYAALAAAGGGGLQLVLASYGLRSALVAGIVKGLGVLGIHIGNAFANTVIRSIASAGIGAGADWIFTNIIDGWDGRRDSQLRIG</sequence>
<evidence type="ECO:0000313" key="3">
    <source>
        <dbReference type="Proteomes" id="UP000042512"/>
    </source>
</evidence>
<dbReference type="EMBL" id="CKRE01000045">
    <property type="protein sequence ID" value="CIY92114.1"/>
    <property type="molecule type" value="Genomic_DNA"/>
</dbReference>
<dbReference type="Proteomes" id="UP000042512">
    <property type="component" value="Unassembled WGS sequence"/>
</dbReference>
<protein>
    <submittedName>
        <fullName evidence="2">Membrane protein</fullName>
    </submittedName>
</protein>
<gene>
    <name evidence="1" type="ORF">ERS020485_02010</name>
    <name evidence="2" type="ORF">SAMEA3390019_00298</name>
</gene>
<dbReference type="EMBL" id="CABBMN010000001">
    <property type="protein sequence ID" value="VSC26461.1"/>
    <property type="molecule type" value="Genomic_DNA"/>
</dbReference>
<organism evidence="2 4">
    <name type="scientific">Streptococcus pneumoniae</name>
    <dbReference type="NCBI Taxonomy" id="1313"/>
    <lineage>
        <taxon>Bacteria</taxon>
        <taxon>Bacillati</taxon>
        <taxon>Bacillota</taxon>
        <taxon>Bacilli</taxon>
        <taxon>Lactobacillales</taxon>
        <taxon>Streptococcaceae</taxon>
        <taxon>Streptococcus</taxon>
    </lineage>
</organism>
<evidence type="ECO:0000313" key="1">
    <source>
        <dbReference type="EMBL" id="CIY92114.1"/>
    </source>
</evidence>
<proteinExistence type="predicted"/>
<dbReference type="Proteomes" id="UP000311674">
    <property type="component" value="Unassembled WGS sequence"/>
</dbReference>